<dbReference type="GO" id="GO:0003688">
    <property type="term" value="F:DNA replication origin binding"/>
    <property type="evidence" value="ECO:0007669"/>
    <property type="project" value="UniProtKB-UniRule"/>
</dbReference>
<evidence type="ECO:0000256" key="4">
    <source>
        <dbReference type="ARBA" id="ARBA00022741"/>
    </source>
</evidence>
<dbReference type="AlphaFoldDB" id="V2XJ01"/>
<evidence type="ECO:0000259" key="12">
    <source>
        <dbReference type="SMART" id="SM00382"/>
    </source>
</evidence>
<dbReference type="Gene3D" id="3.30.300.180">
    <property type="match status" value="1"/>
</dbReference>
<comment type="subunit">
    <text evidence="8">Oligomerizes as a right-handed, spiral filament on DNA at oriC.</text>
</comment>
<dbReference type="GO" id="GO:0006275">
    <property type="term" value="P:regulation of DNA replication"/>
    <property type="evidence" value="ECO:0007669"/>
    <property type="project" value="UniProtKB-UniRule"/>
</dbReference>
<evidence type="ECO:0000256" key="11">
    <source>
        <dbReference type="RuleBase" id="RU004227"/>
    </source>
</evidence>
<keyword evidence="5 8" id="KW-0067">ATP-binding</keyword>
<comment type="subcellular location">
    <subcellularLocation>
        <location evidence="8">Cytoplasm</location>
    </subcellularLocation>
</comment>
<comment type="caution">
    <text evidence="8">Lacks conserved residue(s) required for the propagation of feature annotation.</text>
</comment>
<dbReference type="PANTHER" id="PTHR30050">
    <property type="entry name" value="CHROMOSOMAL REPLICATION INITIATOR PROTEIN DNAA"/>
    <property type="match status" value="1"/>
</dbReference>
<dbReference type="InterPro" id="IPR001957">
    <property type="entry name" value="Chromosome_initiator_DnaA"/>
</dbReference>
<evidence type="ECO:0000256" key="10">
    <source>
        <dbReference type="RuleBase" id="RU000577"/>
    </source>
</evidence>
<feature type="binding site" evidence="8">
    <location>
        <position position="157"/>
    </location>
    <ligand>
        <name>ATP</name>
        <dbReference type="ChEBI" id="CHEBI:30616"/>
    </ligand>
</feature>
<feature type="binding site" evidence="8">
    <location>
        <position position="158"/>
    </location>
    <ligand>
        <name>ATP</name>
        <dbReference type="ChEBI" id="CHEBI:30616"/>
    </ligand>
</feature>
<dbReference type="PANTHER" id="PTHR30050:SF2">
    <property type="entry name" value="CHROMOSOMAL REPLICATION INITIATOR PROTEIN DNAA"/>
    <property type="match status" value="1"/>
</dbReference>
<evidence type="ECO:0000256" key="2">
    <source>
        <dbReference type="ARBA" id="ARBA00022490"/>
    </source>
</evidence>
<accession>V2XJ01</accession>
<dbReference type="HOGENOM" id="CLU_026910_3_1_9"/>
<protein>
    <recommendedName>
        <fullName evidence="8 9">Chromosomal replication initiator protein DnaA</fullName>
    </recommendedName>
</protein>
<dbReference type="SMART" id="SM00760">
    <property type="entry name" value="Bac_DnaA_C"/>
    <property type="match status" value="1"/>
</dbReference>
<dbReference type="RefSeq" id="WP_023355108.1">
    <property type="nucleotide sequence ID" value="NZ_KI535369.1"/>
</dbReference>
<dbReference type="InterPro" id="IPR018312">
    <property type="entry name" value="Chromosome_initiator_DnaA_CS"/>
</dbReference>
<dbReference type="HAMAP" id="MF_00377">
    <property type="entry name" value="DnaA_bact"/>
    <property type="match status" value="1"/>
</dbReference>
<keyword evidence="2 8" id="KW-0963">Cytoplasm</keyword>
<comment type="similarity">
    <text evidence="1 8 11">Belongs to the DnaA family.</text>
</comment>
<feature type="region of interest" description="Domain I, interacts with DnaA modulators" evidence="8">
    <location>
        <begin position="1"/>
        <end position="92"/>
    </location>
</feature>
<dbReference type="InterPro" id="IPR027417">
    <property type="entry name" value="P-loop_NTPase"/>
</dbReference>
<dbReference type="Pfam" id="PF00308">
    <property type="entry name" value="Bac_DnaA"/>
    <property type="match status" value="1"/>
</dbReference>
<dbReference type="PROSITE" id="PS01008">
    <property type="entry name" value="DNAA"/>
    <property type="match status" value="1"/>
</dbReference>
<gene>
    <name evidence="8" type="primary">dnaA</name>
    <name evidence="14" type="ORF">GCWU0000282_002248</name>
</gene>
<evidence type="ECO:0000313" key="14">
    <source>
        <dbReference type="EMBL" id="ESL02114.1"/>
    </source>
</evidence>
<evidence type="ECO:0000259" key="13">
    <source>
        <dbReference type="SMART" id="SM00760"/>
    </source>
</evidence>
<evidence type="ECO:0000256" key="5">
    <source>
        <dbReference type="ARBA" id="ARBA00022840"/>
    </source>
</evidence>
<dbReference type="Gene3D" id="1.10.1750.10">
    <property type="match status" value="1"/>
</dbReference>
<dbReference type="PRINTS" id="PR00051">
    <property type="entry name" value="DNAA"/>
</dbReference>
<dbReference type="Gene3D" id="3.40.50.300">
    <property type="entry name" value="P-loop containing nucleotide triphosphate hydrolases"/>
    <property type="match status" value="1"/>
</dbReference>
<dbReference type="InterPro" id="IPR013317">
    <property type="entry name" value="DnaA_dom"/>
</dbReference>
<proteinExistence type="inferred from homology"/>
<keyword evidence="4 8" id="KW-0547">Nucleotide-binding</keyword>
<dbReference type="InterPro" id="IPR013159">
    <property type="entry name" value="DnaA_C"/>
</dbReference>
<evidence type="ECO:0000313" key="15">
    <source>
        <dbReference type="Proteomes" id="UP000018227"/>
    </source>
</evidence>
<dbReference type="eggNOG" id="COG0593">
    <property type="taxonomic scope" value="Bacteria"/>
</dbReference>
<dbReference type="InterPro" id="IPR003593">
    <property type="entry name" value="AAA+_ATPase"/>
</dbReference>
<evidence type="ECO:0000256" key="8">
    <source>
        <dbReference type="HAMAP-Rule" id="MF_00377"/>
    </source>
</evidence>
<evidence type="ECO:0000256" key="3">
    <source>
        <dbReference type="ARBA" id="ARBA00022705"/>
    </source>
</evidence>
<feature type="binding site" evidence="8">
    <location>
        <position position="159"/>
    </location>
    <ligand>
        <name>ATP</name>
        <dbReference type="ChEBI" id="CHEBI:30616"/>
    </ligand>
</feature>
<dbReference type="Pfam" id="PF08299">
    <property type="entry name" value="Bac_DnaA_C"/>
    <property type="match status" value="1"/>
</dbReference>
<dbReference type="Gene3D" id="1.10.8.60">
    <property type="match status" value="1"/>
</dbReference>
<feature type="binding site" evidence="8">
    <location>
        <position position="155"/>
    </location>
    <ligand>
        <name>ATP</name>
        <dbReference type="ChEBI" id="CHEBI:30616"/>
    </ligand>
</feature>
<reference evidence="14 15" key="1">
    <citation type="submission" date="2013-06" db="EMBL/GenBank/DDBJ databases">
        <authorList>
            <person name="Weinstock G."/>
            <person name="Sodergren E."/>
            <person name="Clifton S."/>
            <person name="Fulton L."/>
            <person name="Fulton B."/>
            <person name="Courtney L."/>
            <person name="Fronick C."/>
            <person name="Harrison M."/>
            <person name="Strong C."/>
            <person name="Farmer C."/>
            <person name="Delahaunty K."/>
            <person name="Markovic C."/>
            <person name="Hall O."/>
            <person name="Minx P."/>
            <person name="Tomlinson C."/>
            <person name="Mitreva M."/>
            <person name="Nelson J."/>
            <person name="Hou S."/>
            <person name="Wollam A."/>
            <person name="Pepin K.H."/>
            <person name="Johnson M."/>
            <person name="Bhonagiri V."/>
            <person name="Nash W.E."/>
            <person name="Warren W."/>
            <person name="Chinwalla A."/>
            <person name="Mardis E.R."/>
            <person name="Wilson R.K."/>
        </authorList>
    </citation>
    <scope>NUCLEOTIDE SEQUENCE [LARGE SCALE GENOMIC DNA]</scope>
    <source>
        <strain evidence="14 15">ATCC 51271</strain>
    </source>
</reference>
<feature type="region of interest" description="Domain IV, binds dsDNA" evidence="8">
    <location>
        <begin position="330"/>
        <end position="457"/>
    </location>
</feature>
<dbReference type="SUPFAM" id="SSF52540">
    <property type="entry name" value="P-loop containing nucleoside triphosphate hydrolases"/>
    <property type="match status" value="1"/>
</dbReference>
<dbReference type="OrthoDB" id="9807019at2"/>
<evidence type="ECO:0000256" key="9">
    <source>
        <dbReference type="NCBIfam" id="TIGR00362"/>
    </source>
</evidence>
<dbReference type="GO" id="GO:0006270">
    <property type="term" value="P:DNA replication initiation"/>
    <property type="evidence" value="ECO:0007669"/>
    <property type="project" value="UniProtKB-UniRule"/>
</dbReference>
<evidence type="ECO:0000256" key="6">
    <source>
        <dbReference type="ARBA" id="ARBA00023121"/>
    </source>
</evidence>
<dbReference type="NCBIfam" id="TIGR00362">
    <property type="entry name" value="DnaA"/>
    <property type="match status" value="1"/>
</dbReference>
<dbReference type="SUPFAM" id="SSF48295">
    <property type="entry name" value="TrpR-like"/>
    <property type="match status" value="1"/>
</dbReference>
<dbReference type="CDD" id="cd06571">
    <property type="entry name" value="Bac_DnaA_C"/>
    <property type="match status" value="1"/>
</dbReference>
<evidence type="ECO:0000256" key="1">
    <source>
        <dbReference type="ARBA" id="ARBA00006583"/>
    </source>
</evidence>
<dbReference type="InterPro" id="IPR020591">
    <property type="entry name" value="Chromosome_initiator_DnaA-like"/>
</dbReference>
<dbReference type="CDD" id="cd00009">
    <property type="entry name" value="AAA"/>
    <property type="match status" value="1"/>
</dbReference>
<keyword evidence="3 8" id="KW-0235">DNA replication</keyword>
<keyword evidence="7 8" id="KW-0238">DNA-binding</keyword>
<keyword evidence="6 8" id="KW-0446">Lipid-binding</keyword>
<dbReference type="SMART" id="SM00382">
    <property type="entry name" value="AAA"/>
    <property type="match status" value="1"/>
</dbReference>
<dbReference type="InterPro" id="IPR038454">
    <property type="entry name" value="DnaA_N_sf"/>
</dbReference>
<dbReference type="InterPro" id="IPR010921">
    <property type="entry name" value="Trp_repressor/repl_initiator"/>
</dbReference>
<dbReference type="Proteomes" id="UP000018227">
    <property type="component" value="Unassembled WGS sequence"/>
</dbReference>
<dbReference type="GO" id="GO:0005886">
    <property type="term" value="C:plasma membrane"/>
    <property type="evidence" value="ECO:0007669"/>
    <property type="project" value="TreeGrafter"/>
</dbReference>
<feature type="domain" description="Chromosomal replication initiator DnaA C-terminal" evidence="13">
    <location>
        <begin position="360"/>
        <end position="429"/>
    </location>
</feature>
<feature type="domain" description="AAA+ ATPase" evidence="12">
    <location>
        <begin position="144"/>
        <end position="300"/>
    </location>
</feature>
<dbReference type="STRING" id="592026.GCWU0000282_002248"/>
<dbReference type="GO" id="GO:0005524">
    <property type="term" value="F:ATP binding"/>
    <property type="evidence" value="ECO:0007669"/>
    <property type="project" value="UniProtKB-UniRule"/>
</dbReference>
<sequence length="457" mass="51996">MKQLVSENWDSILEMLKNDFEIKPVIFTTFIKPLKVYDEDDNNVTILLDDDVYQHNDSYIKGKYHTFIKNSIEAVTGKSYNLKFISKEELDSYNTEKSENNQLRERAASANLNPNYTFDTFVVGDNNRLVTAAAISVAENPGTNWNPLFIYGGVGLGKTHLMHSIAHYILENQADARVLYVTSEQFTNEVIEAIKEGVLASKEFRKKYRNIDALLIDDIQFVIGKERTEEEFFHTFNELYQAGKRIIISSDRPPKDFTDIEDRIKSRFGSGMLSEINPPDYETRMAILKKRCELENENLSDEILDYIATNVNSNIRELEGAYKKVTALNKLVNVNTEATLDIAKNALKDIINPNTKNVITIDSIIDVVASHYELSIDQLCSTNRSNNVAYPRQIIMYLCKQLTPASLKEIASKLGKKDHSTVVHGIKKIEEDLEAEKKANKNDLSNKLDVITKLISS</sequence>
<comment type="function">
    <text evidence="8 10">Plays an essential role in the initiation and regulation of chromosomal replication. ATP-DnaA binds to the origin of replication (oriC) to initiate formation of the DNA replication initiation complex once per cell cycle. Binds the DnaA box (a 9 base pair repeat at the origin) and separates the double-stranded (ds)DNA. Forms a right-handed helical filament on oriC DNA; dsDNA binds to the exterior of the filament while single-stranded (ss)DNA is stabiized in the filament's interior. The ATP-DnaA-oriC complex binds and stabilizes one strand of the AT-rich DNA unwinding element (DUE), permitting loading of DNA polymerase. After initiation quickly degrades to an ADP-DnaA complex that is not apt for DNA replication. Binds acidic phospholipids.</text>
</comment>
<dbReference type="FunFam" id="3.40.50.300:FF:000668">
    <property type="entry name" value="Chromosomal replication initiator protein DnaA"/>
    <property type="match status" value="1"/>
</dbReference>
<comment type="caution">
    <text evidence="14">The sequence shown here is derived from an EMBL/GenBank/DDBJ whole genome shotgun (WGS) entry which is preliminary data.</text>
</comment>
<dbReference type="GO" id="GO:0008289">
    <property type="term" value="F:lipid binding"/>
    <property type="evidence" value="ECO:0007669"/>
    <property type="project" value="UniProtKB-KW"/>
</dbReference>
<comment type="domain">
    <text evidence="8">Domain I is involved in oligomerization and binding regulators, domain II is flexibile and of varying length in different bacteria, domain III forms the AAA+ region, while domain IV binds dsDNA.</text>
</comment>
<dbReference type="EMBL" id="ACIL03000016">
    <property type="protein sequence ID" value="ESL02114.1"/>
    <property type="molecule type" value="Genomic_DNA"/>
</dbReference>
<organism evidence="14 15">
    <name type="scientific">Catonella morbi ATCC 51271</name>
    <dbReference type="NCBI Taxonomy" id="592026"/>
    <lineage>
        <taxon>Bacteria</taxon>
        <taxon>Bacillati</taxon>
        <taxon>Bacillota</taxon>
        <taxon>Clostridia</taxon>
        <taxon>Lachnospirales</taxon>
        <taxon>Lachnospiraceae</taxon>
        <taxon>Catonella</taxon>
    </lineage>
</organism>
<evidence type="ECO:0000256" key="7">
    <source>
        <dbReference type="ARBA" id="ARBA00023125"/>
    </source>
</evidence>
<name>V2XJ01_9FIRM</name>
<keyword evidence="15" id="KW-1185">Reference proteome</keyword>
<dbReference type="GO" id="GO:0005737">
    <property type="term" value="C:cytoplasm"/>
    <property type="evidence" value="ECO:0007669"/>
    <property type="project" value="UniProtKB-SubCell"/>
</dbReference>